<dbReference type="EMBL" id="LAZR01007474">
    <property type="protein sequence ID" value="KKM85036.1"/>
    <property type="molecule type" value="Genomic_DNA"/>
</dbReference>
<sequence length="316" mass="37468">MDYEKIYEESIYQDLKLVLFENFQFEFQSGNYKVGLIDLNCLKDIINTLNLILKYFKNTNYTIEQTKLYEGNTYMDNYYVYSQQGTERRICFYCCNKNIELVFSIANLERPQVERFRLHGKNAHTDEFEIFPDWVRDFYISLGATYNKIIDLKEKEPARKEALKEKVNDTLINLSKAYEELTIQEIVAKIGYKSLQKLEEIRKIIEDLLFEGKLNARIRSDSIVFGKHFEEKTVEILTDIKDDTELIKQYTAQLEEILDKTEDIEIYLKTHLASDYEKIKDIIDDYKRGKINRRELAKQILKSLGKTVGKVLIKKI</sequence>
<name>A0A0F9LCQ2_9ZZZZ</name>
<organism evidence="1">
    <name type="scientific">marine sediment metagenome</name>
    <dbReference type="NCBI Taxonomy" id="412755"/>
    <lineage>
        <taxon>unclassified sequences</taxon>
        <taxon>metagenomes</taxon>
        <taxon>ecological metagenomes</taxon>
    </lineage>
</organism>
<protein>
    <submittedName>
        <fullName evidence="1">Uncharacterized protein</fullName>
    </submittedName>
</protein>
<reference evidence="1" key="1">
    <citation type="journal article" date="2015" name="Nature">
        <title>Complex archaea that bridge the gap between prokaryotes and eukaryotes.</title>
        <authorList>
            <person name="Spang A."/>
            <person name="Saw J.H."/>
            <person name="Jorgensen S.L."/>
            <person name="Zaremba-Niedzwiedzka K."/>
            <person name="Martijn J."/>
            <person name="Lind A.E."/>
            <person name="van Eijk R."/>
            <person name="Schleper C."/>
            <person name="Guy L."/>
            <person name="Ettema T.J."/>
        </authorList>
    </citation>
    <scope>NUCLEOTIDE SEQUENCE</scope>
</reference>
<gene>
    <name evidence="1" type="ORF">LCGC14_1293110</name>
</gene>
<accession>A0A0F9LCQ2</accession>
<proteinExistence type="predicted"/>
<comment type="caution">
    <text evidence="1">The sequence shown here is derived from an EMBL/GenBank/DDBJ whole genome shotgun (WGS) entry which is preliminary data.</text>
</comment>
<evidence type="ECO:0000313" key="1">
    <source>
        <dbReference type="EMBL" id="KKM85036.1"/>
    </source>
</evidence>
<dbReference type="AlphaFoldDB" id="A0A0F9LCQ2"/>